<dbReference type="Pfam" id="PF18970">
    <property type="entry name" value="DUF5709"/>
    <property type="match status" value="1"/>
</dbReference>
<gene>
    <name evidence="3" type="ordered locus">Cfla_2619</name>
</gene>
<dbReference type="eggNOG" id="ENOG5033198">
    <property type="taxonomic scope" value="Bacteria"/>
</dbReference>
<proteinExistence type="predicted"/>
<evidence type="ECO:0000256" key="1">
    <source>
        <dbReference type="SAM" id="MobiDB-lite"/>
    </source>
</evidence>
<protein>
    <recommendedName>
        <fullName evidence="2">DUF5709 domain-containing protein</fullName>
    </recommendedName>
</protein>
<accession>D5UIU1</accession>
<feature type="region of interest" description="Disordered" evidence="1">
    <location>
        <begin position="157"/>
        <end position="182"/>
    </location>
</feature>
<name>D5UIU1_CELFN</name>
<dbReference type="KEGG" id="cfl:Cfla_2619"/>
<dbReference type="EMBL" id="CP001964">
    <property type="protein sequence ID" value="ADG75507.1"/>
    <property type="molecule type" value="Genomic_DNA"/>
</dbReference>
<feature type="region of interest" description="Disordered" evidence="1">
    <location>
        <begin position="20"/>
        <end position="45"/>
    </location>
</feature>
<evidence type="ECO:0000313" key="3">
    <source>
        <dbReference type="EMBL" id="ADG75507.1"/>
    </source>
</evidence>
<reference evidence="3 4" key="1">
    <citation type="journal article" date="2010" name="Stand. Genomic Sci.">
        <title>Complete genome sequence of Cellulomonas flavigena type strain (134).</title>
        <authorList>
            <person name="Abt B."/>
            <person name="Foster B."/>
            <person name="Lapidus A."/>
            <person name="Clum A."/>
            <person name="Sun H."/>
            <person name="Pukall R."/>
            <person name="Lucas S."/>
            <person name="Glavina Del Rio T."/>
            <person name="Nolan M."/>
            <person name="Tice H."/>
            <person name="Cheng J.F."/>
            <person name="Pitluck S."/>
            <person name="Liolios K."/>
            <person name="Ivanova N."/>
            <person name="Mavromatis K."/>
            <person name="Ovchinnikova G."/>
            <person name="Pati A."/>
            <person name="Goodwin L."/>
            <person name="Chen A."/>
            <person name="Palaniappan K."/>
            <person name="Land M."/>
            <person name="Hauser L."/>
            <person name="Chang Y.J."/>
            <person name="Jeffries C.D."/>
            <person name="Rohde M."/>
            <person name="Goker M."/>
            <person name="Woyke T."/>
            <person name="Bristow J."/>
            <person name="Eisen J.A."/>
            <person name="Markowitz V."/>
            <person name="Hugenholtz P."/>
            <person name="Kyrpides N.C."/>
            <person name="Klenk H.P."/>
        </authorList>
    </citation>
    <scope>NUCLEOTIDE SEQUENCE [LARGE SCALE GENOMIC DNA]</scope>
    <source>
        <strain evidence="4">ATCC 482 / DSM 20109 / BCRC 11376 / JCM 18109 / NBRC 3775 / NCIMB 8073 / NRS 134</strain>
    </source>
</reference>
<sequence length="182" mass="19292">MTAPLLWRLVVSGAWLEGMSENTPATSTDPALGSEGDSNQLPGEDTLVERGVDDSLDEGYTLPDRPRPAVAHFGETAWEESRGETLDQRVAQEEPEVWEVDAAPPAHRDELRAGRLVADDDAVEAHGTDGFAIDAGVAGGAASAEEAAVHLVEEDHYVGAPATDDDDEVTAEDVGGVDDYLR</sequence>
<evidence type="ECO:0000313" key="4">
    <source>
        <dbReference type="Proteomes" id="UP000000849"/>
    </source>
</evidence>
<dbReference type="STRING" id="446466.Cfla_2619"/>
<organism evidence="3 4">
    <name type="scientific">Cellulomonas flavigena (strain ATCC 482 / DSM 20109 / BCRC 11376 / JCM 18109 / NBRC 3775 / NCIMB 8073 / NRS 134)</name>
    <dbReference type="NCBI Taxonomy" id="446466"/>
    <lineage>
        <taxon>Bacteria</taxon>
        <taxon>Bacillati</taxon>
        <taxon>Actinomycetota</taxon>
        <taxon>Actinomycetes</taxon>
        <taxon>Micrococcales</taxon>
        <taxon>Cellulomonadaceae</taxon>
        <taxon>Cellulomonas</taxon>
    </lineage>
</organism>
<feature type="compositionally biased region" description="Polar residues" evidence="1">
    <location>
        <begin position="20"/>
        <end position="29"/>
    </location>
</feature>
<feature type="compositionally biased region" description="Low complexity" evidence="1">
    <location>
        <begin position="172"/>
        <end position="182"/>
    </location>
</feature>
<dbReference type="Proteomes" id="UP000000849">
    <property type="component" value="Chromosome"/>
</dbReference>
<dbReference type="HOGENOM" id="CLU_109389_1_0_11"/>
<keyword evidence="4" id="KW-1185">Reference proteome</keyword>
<feature type="domain" description="DUF5709" evidence="2">
    <location>
        <begin position="109"/>
        <end position="154"/>
    </location>
</feature>
<evidence type="ECO:0000259" key="2">
    <source>
        <dbReference type="Pfam" id="PF18970"/>
    </source>
</evidence>
<dbReference type="AlphaFoldDB" id="D5UIU1"/>
<dbReference type="InterPro" id="IPR043763">
    <property type="entry name" value="DUF5709"/>
</dbReference>